<evidence type="ECO:0000256" key="2">
    <source>
        <dbReference type="ARBA" id="ARBA00012282"/>
    </source>
</evidence>
<dbReference type="Gene3D" id="2.60.40.10">
    <property type="entry name" value="Immunoglobulins"/>
    <property type="match status" value="1"/>
</dbReference>
<reference evidence="9 10" key="1">
    <citation type="submission" date="2020-08" db="EMBL/GenBank/DDBJ databases">
        <title>Genomic Encyclopedia of Type Strains, Phase IV (KMG-IV): sequencing the most valuable type-strain genomes for metagenomic binning, comparative biology and taxonomic classification.</title>
        <authorList>
            <person name="Goeker M."/>
        </authorList>
    </citation>
    <scope>NUCLEOTIDE SEQUENCE [LARGE SCALE GENOMIC DNA]</scope>
    <source>
        <strain evidence="9 10">DSM 25897</strain>
    </source>
</reference>
<evidence type="ECO:0000313" key="9">
    <source>
        <dbReference type="EMBL" id="MBB5016123.1"/>
    </source>
</evidence>
<dbReference type="InterPro" id="IPR013655">
    <property type="entry name" value="PAS_fold_3"/>
</dbReference>
<name>A0A7W7Y1G1_9GAMM</name>
<evidence type="ECO:0000259" key="5">
    <source>
        <dbReference type="PROSITE" id="PS50112"/>
    </source>
</evidence>
<dbReference type="Pfam" id="PF00990">
    <property type="entry name" value="GGDEF"/>
    <property type="match status" value="1"/>
</dbReference>
<protein>
    <recommendedName>
        <fullName evidence="2">cyclic-guanylate-specific phosphodiesterase</fullName>
        <ecNumber evidence="2">3.1.4.52</ecNumber>
    </recommendedName>
</protein>
<dbReference type="EC" id="3.1.4.52" evidence="2"/>
<dbReference type="Proteomes" id="UP000519004">
    <property type="component" value="Unassembled WGS sequence"/>
</dbReference>
<evidence type="ECO:0000259" key="8">
    <source>
        <dbReference type="PROSITE" id="PS50887"/>
    </source>
</evidence>
<evidence type="ECO:0000259" key="6">
    <source>
        <dbReference type="PROSITE" id="PS50113"/>
    </source>
</evidence>
<dbReference type="CDD" id="cd01948">
    <property type="entry name" value="EAL"/>
    <property type="match status" value="1"/>
</dbReference>
<dbReference type="Gene3D" id="2.130.10.10">
    <property type="entry name" value="YVTN repeat-like/Quinoprotein amine dehydrogenase"/>
    <property type="match status" value="2"/>
</dbReference>
<dbReference type="Gene3D" id="3.30.70.270">
    <property type="match status" value="1"/>
</dbReference>
<dbReference type="Gene3D" id="3.20.20.450">
    <property type="entry name" value="EAL domain"/>
    <property type="match status" value="1"/>
</dbReference>
<dbReference type="PROSITE" id="PS50113">
    <property type="entry name" value="PAC"/>
    <property type="match status" value="2"/>
</dbReference>
<dbReference type="PROSITE" id="PS50883">
    <property type="entry name" value="EAL"/>
    <property type="match status" value="1"/>
</dbReference>
<dbReference type="InterPro" id="IPR013783">
    <property type="entry name" value="Ig-like_fold"/>
</dbReference>
<dbReference type="SMART" id="SM00091">
    <property type="entry name" value="PAS"/>
    <property type="match status" value="1"/>
</dbReference>
<evidence type="ECO:0000256" key="1">
    <source>
        <dbReference type="ARBA" id="ARBA00001946"/>
    </source>
</evidence>
<evidence type="ECO:0000256" key="3">
    <source>
        <dbReference type="ARBA" id="ARBA00022636"/>
    </source>
</evidence>
<comment type="cofactor">
    <cofactor evidence="1">
        <name>Mg(2+)</name>
        <dbReference type="ChEBI" id="CHEBI:18420"/>
    </cofactor>
</comment>
<dbReference type="Pfam" id="PF00563">
    <property type="entry name" value="EAL"/>
    <property type="match status" value="1"/>
</dbReference>
<dbReference type="InterPro" id="IPR052155">
    <property type="entry name" value="Biofilm_reg_signaling"/>
</dbReference>
<dbReference type="NCBIfam" id="TIGR00229">
    <property type="entry name" value="sensory_box"/>
    <property type="match status" value="2"/>
</dbReference>
<dbReference type="SUPFAM" id="SSF55073">
    <property type="entry name" value="Nucleotide cyclase"/>
    <property type="match status" value="1"/>
</dbReference>
<dbReference type="FunFam" id="3.20.20.450:FF:000001">
    <property type="entry name" value="Cyclic di-GMP phosphodiesterase yahA"/>
    <property type="match status" value="1"/>
</dbReference>
<gene>
    <name evidence="9" type="ORF">HNQ58_002033</name>
</gene>
<dbReference type="SMART" id="SM00086">
    <property type="entry name" value="PAC"/>
    <property type="match status" value="2"/>
</dbReference>
<dbReference type="SUPFAM" id="SSF55785">
    <property type="entry name" value="PYP-like sensor domain (PAS domain)"/>
    <property type="match status" value="2"/>
</dbReference>
<dbReference type="InterPro" id="IPR000160">
    <property type="entry name" value="GGDEF_dom"/>
</dbReference>
<feature type="domain" description="PAC" evidence="6">
    <location>
        <begin position="884"/>
        <end position="937"/>
    </location>
</feature>
<dbReference type="SMART" id="SM00267">
    <property type="entry name" value="GGDEF"/>
    <property type="match status" value="1"/>
</dbReference>
<feature type="domain" description="PAC" evidence="6">
    <location>
        <begin position="1007"/>
        <end position="1059"/>
    </location>
</feature>
<dbReference type="Pfam" id="PF13426">
    <property type="entry name" value="PAS_9"/>
    <property type="match status" value="1"/>
</dbReference>
<feature type="domain" description="GGDEF" evidence="8">
    <location>
        <begin position="1091"/>
        <end position="1225"/>
    </location>
</feature>
<dbReference type="RefSeq" id="WP_183948794.1">
    <property type="nucleotide sequence ID" value="NZ_JACHHX010000014.1"/>
</dbReference>
<dbReference type="CDD" id="cd01949">
    <property type="entry name" value="GGDEF"/>
    <property type="match status" value="1"/>
</dbReference>
<dbReference type="Pfam" id="PF07495">
    <property type="entry name" value="Y_Y_Y"/>
    <property type="match status" value="1"/>
</dbReference>
<evidence type="ECO:0000313" key="10">
    <source>
        <dbReference type="Proteomes" id="UP000519004"/>
    </source>
</evidence>
<keyword evidence="10" id="KW-1185">Reference proteome</keyword>
<accession>A0A7W7Y1G1</accession>
<dbReference type="GO" id="GO:0071732">
    <property type="term" value="P:cellular response to nitric oxide"/>
    <property type="evidence" value="ECO:0007669"/>
    <property type="project" value="UniProtKB-ARBA"/>
</dbReference>
<dbReference type="InterPro" id="IPR001610">
    <property type="entry name" value="PAC"/>
</dbReference>
<dbReference type="SMART" id="SM00052">
    <property type="entry name" value="EAL"/>
    <property type="match status" value="1"/>
</dbReference>
<dbReference type="SUPFAM" id="SSF141868">
    <property type="entry name" value="EAL domain-like"/>
    <property type="match status" value="1"/>
</dbReference>
<feature type="domain" description="PAS" evidence="5">
    <location>
        <begin position="931"/>
        <end position="985"/>
    </location>
</feature>
<dbReference type="NCBIfam" id="TIGR00254">
    <property type="entry name" value="GGDEF"/>
    <property type="match status" value="1"/>
</dbReference>
<dbReference type="InterPro" id="IPR011047">
    <property type="entry name" value="Quinoprotein_ADH-like_sf"/>
</dbReference>
<dbReference type="InterPro" id="IPR011110">
    <property type="entry name" value="Reg_prop"/>
</dbReference>
<dbReference type="FunFam" id="3.30.70.270:FF:000001">
    <property type="entry name" value="Diguanylate cyclase domain protein"/>
    <property type="match status" value="1"/>
</dbReference>
<dbReference type="InterPro" id="IPR043128">
    <property type="entry name" value="Rev_trsase/Diguanyl_cyclase"/>
</dbReference>
<feature type="domain" description="EAL" evidence="7">
    <location>
        <begin position="1234"/>
        <end position="1488"/>
    </location>
</feature>
<dbReference type="InterPro" id="IPR015943">
    <property type="entry name" value="WD40/YVTN_repeat-like_dom_sf"/>
</dbReference>
<dbReference type="PROSITE" id="PS50112">
    <property type="entry name" value="PAS"/>
    <property type="match status" value="1"/>
</dbReference>
<keyword evidence="3" id="KW-0973">c-di-GMP</keyword>
<dbReference type="InterPro" id="IPR035919">
    <property type="entry name" value="EAL_sf"/>
</dbReference>
<dbReference type="Pfam" id="PF08447">
    <property type="entry name" value="PAS_3"/>
    <property type="match status" value="1"/>
</dbReference>
<dbReference type="Gene3D" id="3.30.450.20">
    <property type="entry name" value="PAS domain"/>
    <property type="match status" value="2"/>
</dbReference>
<dbReference type="SUPFAM" id="SSF63829">
    <property type="entry name" value="Calcium-dependent phosphotriesterase"/>
    <property type="match status" value="1"/>
</dbReference>
<evidence type="ECO:0000259" key="7">
    <source>
        <dbReference type="PROSITE" id="PS50883"/>
    </source>
</evidence>
<dbReference type="Pfam" id="PF07494">
    <property type="entry name" value="Reg_prop"/>
    <property type="match status" value="4"/>
</dbReference>
<comment type="caution">
    <text evidence="9">The sequence shown here is derived from an EMBL/GenBank/DDBJ whole genome shotgun (WGS) entry which is preliminary data.</text>
</comment>
<dbReference type="InterPro" id="IPR011123">
    <property type="entry name" value="Y_Y_Y"/>
</dbReference>
<organism evidence="9 10">
    <name type="scientific">Rehaibacterium terrae</name>
    <dbReference type="NCBI Taxonomy" id="1341696"/>
    <lineage>
        <taxon>Bacteria</taxon>
        <taxon>Pseudomonadati</taxon>
        <taxon>Pseudomonadota</taxon>
        <taxon>Gammaproteobacteria</taxon>
        <taxon>Lysobacterales</taxon>
        <taxon>Lysobacteraceae</taxon>
        <taxon>Rehaibacterium</taxon>
    </lineage>
</organism>
<dbReference type="CDD" id="cd00130">
    <property type="entry name" value="PAS"/>
    <property type="match status" value="2"/>
</dbReference>
<dbReference type="InterPro" id="IPR035965">
    <property type="entry name" value="PAS-like_dom_sf"/>
</dbReference>
<dbReference type="GO" id="GO:0071111">
    <property type="term" value="F:cyclic-guanylate-specific phosphodiesterase activity"/>
    <property type="evidence" value="ECO:0007669"/>
    <property type="project" value="UniProtKB-EC"/>
</dbReference>
<evidence type="ECO:0000256" key="4">
    <source>
        <dbReference type="ARBA" id="ARBA00051114"/>
    </source>
</evidence>
<dbReference type="InterPro" id="IPR029787">
    <property type="entry name" value="Nucleotide_cyclase"/>
</dbReference>
<dbReference type="SUPFAM" id="SSF50998">
    <property type="entry name" value="Quinoprotein alcohol dehydrogenase-like"/>
    <property type="match status" value="1"/>
</dbReference>
<dbReference type="InterPro" id="IPR000014">
    <property type="entry name" value="PAS"/>
</dbReference>
<dbReference type="InterPro" id="IPR001633">
    <property type="entry name" value="EAL_dom"/>
</dbReference>
<dbReference type="EMBL" id="JACHHX010000014">
    <property type="protein sequence ID" value="MBB5016123.1"/>
    <property type="molecule type" value="Genomic_DNA"/>
</dbReference>
<sequence length="1505" mass="167497">MLGWAAAPELSAASREFYFEWLSGERGLSQNTVHDLLQDRDGFVWIATQGGLHRYDGQRFRVLKHDPDDPDSLPDSYVSALAEGEDGLLWVGSNSGYVVRVDPRSEQVLPLPADLTEGLDQYDRRVLALLVADDLLWIATAAGVHRLDPVQGERRTVLRLRRGDSAHALARDPDGSLWIGTNAGLYRLPPGATQAEAVPAPDRINALQLDRRGRLWLGGANGLHLYDDGRGEALAVWPGPGDGLVRSEIASLTEDPAGRLWLGLKVGGLRRYDIDRRRMVAVNEVAGLPATLPEDSVTRLMVDRSGMLWVGGQLRGVSITDPDGARFKYVLDLGDGTQPWIHRNSVRVLHESEDGHLWVGLDAYGLRRYAPQSDRIEDFTAALLSAFDQAPDPSNLRTMGIAAAGGGQLWLATNHGLLRLDPATRRAERSATELPSQNLRRLHVDGRGRLWIGSSDAGVIRLDPRDGVVAHFPHHGDDSDSLSHPLVEPILEDRRGRIWIGTNHGLNLLDPETGRVTRFLHDPQDRDSLAGNRVRALHESADGSLWIGTHGGLNRLIEDAHGVRFERHTRIEPDDPRVLTVFGILESGDAMLWLSTSDGILRFDPRNGGFRRYALRDGLQDLEFNGGAQLQLTDGRLAFGGIRGFNLFDPTRMRDSEFSPPLVLLGARIGTDTLEAADLHARQGLSLPQGARTLRLHYGALDFAAPGQLQYRYRMDGFDRDWIAAGTTQEASYTNLGAGRYVFRVQGTNRDGIWSGHELAVPVEVVPPWWASRPAQVLYGLLVVLAAYSGWRIAHRRRQQERALLAEISEREERLKLALWGSGDEFWDWDISGDTLFRLGSEHVSGSTSDDTPDLWRDQPIHPDDIQRVQSTLQEHILGRTEFFESEHRVRRADGQWIWVRARGKVVRRDAQGNPLRMAGTARDITASRSAERERRIAIEVLRSMSEAVAVVDLDFRFVSVNPAFSRITGYTEEEVVGQSSRLLDSTQHSADFYRRMRETIERTGHWAGEMWQRRKDGEEFLGWIEISEVCDEQGLRTHFVAVVNDITDKKRAEQELRYLANYDTLTGLPNRALLSERLARAIVRARRQDTRVAVLFLDLDRFKDINDSLGHAAGDRILKAAAARLLATVGASDTVARLGGDEFTVVLEDVEHLDAVERTARDILAAFAEPLEIDERHDVTISPSIGISLYPDHGLVPTDLLKFADTAMYQAKGVGRNTFQLYTEAMDAETRRRATMAAALRKALDRGELRLLFQPRLSLVDGRITGVEALLRWHSAELGEISPVSFIPLAEETGLILPIGEWVLREACMTLKRWRHNGLTDIAMAVNVSVLQLLRGNLPQALANVLAETEVPADKVELEVTESMVMANAEQTTAVLHELRRLGVSIAIDDFGTGYSSLVYLKRLPIDTLKIDKEFVGDLTRDPDDEAITATVITMAHSLGLNVIAEGVETQQQMDYLREQGCDEIQGYWLSPPLDAYHCLAFMRTWQPATGSATASQAPAGLPY</sequence>
<dbReference type="PANTHER" id="PTHR44757">
    <property type="entry name" value="DIGUANYLATE CYCLASE DGCP"/>
    <property type="match status" value="1"/>
</dbReference>
<dbReference type="PANTHER" id="PTHR44757:SF2">
    <property type="entry name" value="BIOFILM ARCHITECTURE MAINTENANCE PROTEIN MBAA"/>
    <property type="match status" value="1"/>
</dbReference>
<dbReference type="InterPro" id="IPR000700">
    <property type="entry name" value="PAS-assoc_C"/>
</dbReference>
<comment type="catalytic activity">
    <reaction evidence="4">
        <text>3',3'-c-di-GMP + H2O = 5'-phosphoguanylyl(3'-&gt;5')guanosine + H(+)</text>
        <dbReference type="Rhea" id="RHEA:24902"/>
        <dbReference type="ChEBI" id="CHEBI:15377"/>
        <dbReference type="ChEBI" id="CHEBI:15378"/>
        <dbReference type="ChEBI" id="CHEBI:58754"/>
        <dbReference type="ChEBI" id="CHEBI:58805"/>
        <dbReference type="EC" id="3.1.4.52"/>
    </reaction>
    <physiologicalReaction direction="left-to-right" evidence="4">
        <dbReference type="Rhea" id="RHEA:24903"/>
    </physiologicalReaction>
</comment>
<proteinExistence type="predicted"/>
<dbReference type="PROSITE" id="PS50887">
    <property type="entry name" value="GGDEF"/>
    <property type="match status" value="1"/>
</dbReference>